<dbReference type="EMBL" id="JAYMYQ010000007">
    <property type="protein sequence ID" value="KAK7320683.1"/>
    <property type="molecule type" value="Genomic_DNA"/>
</dbReference>
<evidence type="ECO:0000313" key="1">
    <source>
        <dbReference type="EMBL" id="KAK7320683.1"/>
    </source>
</evidence>
<dbReference type="Proteomes" id="UP001367508">
    <property type="component" value="Unassembled WGS sequence"/>
</dbReference>
<protein>
    <submittedName>
        <fullName evidence="1">Uncharacterized protein</fullName>
    </submittedName>
</protein>
<sequence>MPNIRISNFIYIISYPSLKSFCIASSTWSLFFPPSTAFQSNPFAPHLSFRCFSLFVDRIETMFLSTASTNVSMQLLMAPSSIGD</sequence>
<gene>
    <name evidence="1" type="ORF">VNO77_30381</name>
</gene>
<reference evidence="1 2" key="1">
    <citation type="submission" date="2024-01" db="EMBL/GenBank/DDBJ databases">
        <title>The genomes of 5 underutilized Papilionoideae crops provide insights into root nodulation and disease resistanc.</title>
        <authorList>
            <person name="Jiang F."/>
        </authorList>
    </citation>
    <scope>NUCLEOTIDE SEQUENCE [LARGE SCALE GENOMIC DNA]</scope>
    <source>
        <strain evidence="1">LVBAO_FW01</strain>
        <tissue evidence="1">Leaves</tissue>
    </source>
</reference>
<dbReference type="AlphaFoldDB" id="A0AAN9KR12"/>
<proteinExistence type="predicted"/>
<organism evidence="1 2">
    <name type="scientific">Canavalia gladiata</name>
    <name type="common">Sword bean</name>
    <name type="synonym">Dolichos gladiatus</name>
    <dbReference type="NCBI Taxonomy" id="3824"/>
    <lineage>
        <taxon>Eukaryota</taxon>
        <taxon>Viridiplantae</taxon>
        <taxon>Streptophyta</taxon>
        <taxon>Embryophyta</taxon>
        <taxon>Tracheophyta</taxon>
        <taxon>Spermatophyta</taxon>
        <taxon>Magnoliopsida</taxon>
        <taxon>eudicotyledons</taxon>
        <taxon>Gunneridae</taxon>
        <taxon>Pentapetalae</taxon>
        <taxon>rosids</taxon>
        <taxon>fabids</taxon>
        <taxon>Fabales</taxon>
        <taxon>Fabaceae</taxon>
        <taxon>Papilionoideae</taxon>
        <taxon>50 kb inversion clade</taxon>
        <taxon>NPAAA clade</taxon>
        <taxon>indigoferoid/millettioid clade</taxon>
        <taxon>Phaseoleae</taxon>
        <taxon>Canavalia</taxon>
    </lineage>
</organism>
<comment type="caution">
    <text evidence="1">The sequence shown here is derived from an EMBL/GenBank/DDBJ whole genome shotgun (WGS) entry which is preliminary data.</text>
</comment>
<evidence type="ECO:0000313" key="2">
    <source>
        <dbReference type="Proteomes" id="UP001367508"/>
    </source>
</evidence>
<name>A0AAN9KR12_CANGL</name>
<accession>A0AAN9KR12</accession>
<keyword evidence="2" id="KW-1185">Reference proteome</keyword>